<proteinExistence type="predicted"/>
<dbReference type="SUPFAM" id="SSF46689">
    <property type="entry name" value="Homeodomain-like"/>
    <property type="match status" value="1"/>
</dbReference>
<dbReference type="Gene3D" id="3.40.50.10490">
    <property type="entry name" value="Glucose-6-phosphate isomerase like protein, domain 1"/>
    <property type="match status" value="1"/>
</dbReference>
<feature type="domain" description="HTH rpiR-type" evidence="1">
    <location>
        <begin position="9"/>
        <end position="84"/>
    </location>
</feature>
<dbReference type="Proteomes" id="UP001580407">
    <property type="component" value="Unassembled WGS sequence"/>
</dbReference>
<reference evidence="2 3" key="1">
    <citation type="submission" date="2024-09" db="EMBL/GenBank/DDBJ databases">
        <authorList>
            <person name="Ruan L."/>
        </authorList>
    </citation>
    <scope>NUCLEOTIDE SEQUENCE [LARGE SCALE GENOMIC DNA]</scope>
    <source>
        <strain evidence="2 3">D33</strain>
    </source>
</reference>
<dbReference type="Pfam" id="PF01418">
    <property type="entry name" value="HTH_6"/>
    <property type="match status" value="1"/>
</dbReference>
<dbReference type="InterPro" id="IPR009057">
    <property type="entry name" value="Homeodomain-like_sf"/>
</dbReference>
<protein>
    <submittedName>
        <fullName evidence="2">MurR/RpiR family transcriptional regulator</fullName>
    </submittedName>
</protein>
<name>A0ABV5B2S9_9BACL</name>
<dbReference type="RefSeq" id="WP_375523820.1">
    <property type="nucleotide sequence ID" value="NZ_JBHILM010000003.1"/>
</dbReference>
<dbReference type="InterPro" id="IPR036388">
    <property type="entry name" value="WH-like_DNA-bd_sf"/>
</dbReference>
<dbReference type="Gene3D" id="1.10.10.10">
    <property type="entry name" value="Winged helix-like DNA-binding domain superfamily/Winged helix DNA-binding domain"/>
    <property type="match status" value="1"/>
</dbReference>
<evidence type="ECO:0000313" key="3">
    <source>
        <dbReference type="Proteomes" id="UP001580407"/>
    </source>
</evidence>
<gene>
    <name evidence="2" type="ORF">ACE3NQ_03510</name>
</gene>
<dbReference type="PROSITE" id="PS51071">
    <property type="entry name" value="HTH_RPIR"/>
    <property type="match status" value="1"/>
</dbReference>
<evidence type="ECO:0000313" key="2">
    <source>
        <dbReference type="EMBL" id="MFB5679987.1"/>
    </source>
</evidence>
<dbReference type="InterPro" id="IPR000281">
    <property type="entry name" value="HTH_RpiR"/>
</dbReference>
<organism evidence="2 3">
    <name type="scientific">Paenibacillus terreus</name>
    <dbReference type="NCBI Taxonomy" id="1387834"/>
    <lineage>
        <taxon>Bacteria</taxon>
        <taxon>Bacillati</taxon>
        <taxon>Bacillota</taxon>
        <taxon>Bacilli</taxon>
        <taxon>Bacillales</taxon>
        <taxon>Paenibacillaceae</taxon>
        <taxon>Paenibacillus</taxon>
    </lineage>
</organism>
<evidence type="ECO:0000259" key="1">
    <source>
        <dbReference type="PROSITE" id="PS51071"/>
    </source>
</evidence>
<comment type="caution">
    <text evidence="2">The sequence shown here is derived from an EMBL/GenBank/DDBJ whole genome shotgun (WGS) entry which is preliminary data.</text>
</comment>
<dbReference type="PANTHER" id="PTHR30514">
    <property type="entry name" value="GLUCOKINASE"/>
    <property type="match status" value="1"/>
</dbReference>
<dbReference type="InterPro" id="IPR047640">
    <property type="entry name" value="RpiR-like"/>
</dbReference>
<sequence>MENTKISPLGTLMSIVNNTSTGTLEYQLASYFLDQYNHFERLNIFDVADQCYCSRASVRRFCKKIGFSNFVEMKKHFINYEFQQRQYTNRVQVSDFRKITAHKLISMINDIDQTLDDARLEEVVQKMYQSKNVIIFVVDTAATMAKFFQQEMFFCGKTIKVVTDYSDSLTFGDMQATQSANHSSIAALGKDDLLITISVTGIFAAATLDIVKYCAAHKMLFTLNRDAELTECYDDVFYISRNEDNPRVFTEYTVYGVNYIFDNLFYLYYSRYSQEKKKQ</sequence>
<dbReference type="EMBL" id="JBHILM010000003">
    <property type="protein sequence ID" value="MFB5679987.1"/>
    <property type="molecule type" value="Genomic_DNA"/>
</dbReference>
<keyword evidence="3" id="KW-1185">Reference proteome</keyword>
<dbReference type="InterPro" id="IPR046348">
    <property type="entry name" value="SIS_dom_sf"/>
</dbReference>
<dbReference type="PANTHER" id="PTHR30514:SF10">
    <property type="entry name" value="MURR_RPIR FAMILY TRANSCRIPTIONAL REGULATOR"/>
    <property type="match status" value="1"/>
</dbReference>
<accession>A0ABV5B2S9</accession>
<dbReference type="SUPFAM" id="SSF53697">
    <property type="entry name" value="SIS domain"/>
    <property type="match status" value="1"/>
</dbReference>